<dbReference type="Pfam" id="PF13426">
    <property type="entry name" value="PAS_9"/>
    <property type="match status" value="1"/>
</dbReference>
<accession>A0ABW3SC01</accession>
<keyword evidence="10" id="KW-0808">Transferase</keyword>
<keyword evidence="10" id="KW-0548">Nucleotidyltransferase</keyword>
<evidence type="ECO:0000259" key="8">
    <source>
        <dbReference type="PROSITE" id="PS50113"/>
    </source>
</evidence>
<dbReference type="PROSITE" id="PS50887">
    <property type="entry name" value="GGDEF"/>
    <property type="match status" value="1"/>
</dbReference>
<keyword evidence="5 6" id="KW-0472">Membrane</keyword>
<dbReference type="SUPFAM" id="SSF55073">
    <property type="entry name" value="Nucleotide cyclase"/>
    <property type="match status" value="1"/>
</dbReference>
<dbReference type="InterPro" id="IPR000160">
    <property type="entry name" value="GGDEF_dom"/>
</dbReference>
<keyword evidence="2" id="KW-1003">Cell membrane</keyword>
<keyword evidence="11" id="KW-1185">Reference proteome</keyword>
<dbReference type="InterPro" id="IPR000014">
    <property type="entry name" value="PAS"/>
</dbReference>
<feature type="domain" description="PAC" evidence="8">
    <location>
        <begin position="271"/>
        <end position="322"/>
    </location>
</feature>
<dbReference type="Gene3D" id="3.30.70.270">
    <property type="match status" value="1"/>
</dbReference>
<keyword evidence="3 6" id="KW-0812">Transmembrane</keyword>
<evidence type="ECO:0000313" key="10">
    <source>
        <dbReference type="EMBL" id="MFD1182204.1"/>
    </source>
</evidence>
<dbReference type="SUPFAM" id="SSF55785">
    <property type="entry name" value="PYP-like sensor domain (PAS domain)"/>
    <property type="match status" value="1"/>
</dbReference>
<dbReference type="SMART" id="SM00091">
    <property type="entry name" value="PAS"/>
    <property type="match status" value="1"/>
</dbReference>
<reference evidence="11" key="1">
    <citation type="journal article" date="2019" name="Int. J. Syst. Evol. Microbiol.">
        <title>The Global Catalogue of Microorganisms (GCM) 10K type strain sequencing project: providing services to taxonomists for standard genome sequencing and annotation.</title>
        <authorList>
            <consortium name="The Broad Institute Genomics Platform"/>
            <consortium name="The Broad Institute Genome Sequencing Center for Infectious Disease"/>
            <person name="Wu L."/>
            <person name="Ma J."/>
        </authorList>
    </citation>
    <scope>NUCLEOTIDE SEQUENCE [LARGE SCALE GENOMIC DNA]</scope>
    <source>
        <strain evidence="11">CCUG 48216</strain>
    </source>
</reference>
<dbReference type="CDD" id="cd01949">
    <property type="entry name" value="GGDEF"/>
    <property type="match status" value="1"/>
</dbReference>
<evidence type="ECO:0000259" key="7">
    <source>
        <dbReference type="PROSITE" id="PS50112"/>
    </source>
</evidence>
<evidence type="ECO:0000256" key="6">
    <source>
        <dbReference type="SAM" id="Phobius"/>
    </source>
</evidence>
<dbReference type="EC" id="2.7.7.65" evidence="10"/>
<comment type="subcellular location">
    <subcellularLocation>
        <location evidence="1">Cell membrane</location>
        <topology evidence="1">Multi-pass membrane protein</topology>
    </subcellularLocation>
</comment>
<evidence type="ECO:0000259" key="9">
    <source>
        <dbReference type="PROSITE" id="PS50887"/>
    </source>
</evidence>
<dbReference type="PANTHER" id="PTHR45138:SF9">
    <property type="entry name" value="DIGUANYLATE CYCLASE DGCM-RELATED"/>
    <property type="match status" value="1"/>
</dbReference>
<comment type="caution">
    <text evidence="10">The sequence shown here is derived from an EMBL/GenBank/DDBJ whole genome shotgun (WGS) entry which is preliminary data.</text>
</comment>
<dbReference type="InterPro" id="IPR011620">
    <property type="entry name" value="Sig_transdc_His_kinase_LytS_TM"/>
</dbReference>
<evidence type="ECO:0000313" key="11">
    <source>
        <dbReference type="Proteomes" id="UP001597211"/>
    </source>
</evidence>
<evidence type="ECO:0000256" key="5">
    <source>
        <dbReference type="ARBA" id="ARBA00023136"/>
    </source>
</evidence>
<feature type="domain" description="PAS" evidence="7">
    <location>
        <begin position="210"/>
        <end position="258"/>
    </location>
</feature>
<dbReference type="InterPro" id="IPR035965">
    <property type="entry name" value="PAS-like_dom_sf"/>
</dbReference>
<dbReference type="PROSITE" id="PS50112">
    <property type="entry name" value="PAS"/>
    <property type="match status" value="1"/>
</dbReference>
<dbReference type="Pfam" id="PF07694">
    <property type="entry name" value="5TM-5TMR_LYT"/>
    <property type="match status" value="1"/>
</dbReference>
<dbReference type="InterPro" id="IPR043128">
    <property type="entry name" value="Rev_trsase/Diguanyl_cyclase"/>
</dbReference>
<dbReference type="Proteomes" id="UP001597211">
    <property type="component" value="Unassembled WGS sequence"/>
</dbReference>
<name>A0ABW3SC01_9BACL</name>
<protein>
    <submittedName>
        <fullName evidence="10">Diguanylate cyclase</fullName>
        <ecNumber evidence="10">2.7.7.65</ecNumber>
    </submittedName>
</protein>
<evidence type="ECO:0000256" key="3">
    <source>
        <dbReference type="ARBA" id="ARBA00022692"/>
    </source>
</evidence>
<sequence length="497" mass="55026">MIANLALLTAFLFIFNQIYYSYLIKKNAISVKVWIGLLHGVCGSLLLLFSFRINETVYIDFRHIAIISAAFFGGAVSSCIAAGILILVRAVSFGDLTVYTLIAMTTLTLNGIGSGLVMRYCADYWRKWQVSLVLITSTIALTAILKKTDPAYTLLYISLLALGGFFAAGLIRVFSRHHQLSEELTASEKRYRALHSLQEAVFDSLVGTIITVVDREGRITRINKAAERMLGYTVEELLGRSPFLFHAPEEINDFVHPSYRLSDFVSGILTEGKEFTYVRKDGARLTVLLHVSELWLGQEGVGYVFLATDISERKEMEDRLYRLSMIDGLTGATNRRYFDEALAQEWEKAIASGRCGHALILFDIDRFKAYNDIYGHPAGDACLIRVAEIVRNTLNNPDYTISRYGGEEFAVILPSTNESMALEAAESLRLAVFEAQIPHEGSTNGGVLTISVGVAGCVHPQSSSPDALVSMADRALYHSKACGRNQVSGYREFAETV</sequence>
<feature type="transmembrane region" description="Helical" evidence="6">
    <location>
        <begin position="151"/>
        <end position="171"/>
    </location>
</feature>
<keyword evidence="4 6" id="KW-1133">Transmembrane helix</keyword>
<dbReference type="CDD" id="cd00130">
    <property type="entry name" value="PAS"/>
    <property type="match status" value="1"/>
</dbReference>
<dbReference type="SMART" id="SM00267">
    <property type="entry name" value="GGDEF"/>
    <property type="match status" value="1"/>
</dbReference>
<evidence type="ECO:0000256" key="4">
    <source>
        <dbReference type="ARBA" id="ARBA00022989"/>
    </source>
</evidence>
<dbReference type="InterPro" id="IPR029787">
    <property type="entry name" value="Nucleotide_cyclase"/>
</dbReference>
<dbReference type="NCBIfam" id="TIGR00229">
    <property type="entry name" value="sensory_box"/>
    <property type="match status" value="1"/>
</dbReference>
<dbReference type="GO" id="GO:0052621">
    <property type="term" value="F:diguanylate cyclase activity"/>
    <property type="evidence" value="ECO:0007669"/>
    <property type="project" value="UniProtKB-EC"/>
</dbReference>
<dbReference type="RefSeq" id="WP_240269412.1">
    <property type="nucleotide sequence ID" value="NZ_JAKSXN010000025.1"/>
</dbReference>
<feature type="transmembrane region" description="Helical" evidence="6">
    <location>
        <begin position="96"/>
        <end position="116"/>
    </location>
</feature>
<feature type="transmembrane region" description="Helical" evidence="6">
    <location>
        <begin position="33"/>
        <end position="51"/>
    </location>
</feature>
<gene>
    <name evidence="10" type="ORF">ACFQ2Z_12605</name>
</gene>
<dbReference type="Gene3D" id="3.30.450.20">
    <property type="entry name" value="PAS domain"/>
    <property type="match status" value="1"/>
</dbReference>
<feature type="transmembrane region" description="Helical" evidence="6">
    <location>
        <begin position="63"/>
        <end position="90"/>
    </location>
</feature>
<dbReference type="PROSITE" id="PS50113">
    <property type="entry name" value="PAC"/>
    <property type="match status" value="1"/>
</dbReference>
<dbReference type="InterPro" id="IPR050469">
    <property type="entry name" value="Diguanylate_Cyclase"/>
</dbReference>
<proteinExistence type="predicted"/>
<evidence type="ECO:0000256" key="1">
    <source>
        <dbReference type="ARBA" id="ARBA00004651"/>
    </source>
</evidence>
<organism evidence="10 11">
    <name type="scientific">Paenibacillus timonensis</name>
    <dbReference type="NCBI Taxonomy" id="225915"/>
    <lineage>
        <taxon>Bacteria</taxon>
        <taxon>Bacillati</taxon>
        <taxon>Bacillota</taxon>
        <taxon>Bacilli</taxon>
        <taxon>Bacillales</taxon>
        <taxon>Paenibacillaceae</taxon>
        <taxon>Paenibacillus</taxon>
    </lineage>
</organism>
<dbReference type="EMBL" id="JBHTKZ010000022">
    <property type="protein sequence ID" value="MFD1182204.1"/>
    <property type="molecule type" value="Genomic_DNA"/>
</dbReference>
<evidence type="ECO:0000256" key="2">
    <source>
        <dbReference type="ARBA" id="ARBA00022475"/>
    </source>
</evidence>
<feature type="domain" description="GGDEF" evidence="9">
    <location>
        <begin position="355"/>
        <end position="492"/>
    </location>
</feature>
<dbReference type="NCBIfam" id="TIGR00254">
    <property type="entry name" value="GGDEF"/>
    <property type="match status" value="1"/>
</dbReference>
<dbReference type="Pfam" id="PF00990">
    <property type="entry name" value="GGDEF"/>
    <property type="match status" value="1"/>
</dbReference>
<dbReference type="PANTHER" id="PTHR45138">
    <property type="entry name" value="REGULATORY COMPONENTS OF SENSORY TRANSDUCTION SYSTEM"/>
    <property type="match status" value="1"/>
</dbReference>
<dbReference type="InterPro" id="IPR000700">
    <property type="entry name" value="PAS-assoc_C"/>
</dbReference>